<evidence type="ECO:0000256" key="2">
    <source>
        <dbReference type="SAM" id="MobiDB-lite"/>
    </source>
</evidence>
<dbReference type="STRING" id="357804.Ping_2690"/>
<dbReference type="HOGENOM" id="CLU_449680_0_0_6"/>
<gene>
    <name evidence="3" type="ordered locus">Ping_2690</name>
</gene>
<protein>
    <submittedName>
        <fullName evidence="3">Peptidase</fullName>
    </submittedName>
</protein>
<dbReference type="KEGG" id="pin:Ping_2690"/>
<dbReference type="EMBL" id="CP000510">
    <property type="protein sequence ID" value="ABM04401.1"/>
    <property type="molecule type" value="Genomic_DNA"/>
</dbReference>
<feature type="region of interest" description="Disordered" evidence="2">
    <location>
        <begin position="456"/>
        <end position="493"/>
    </location>
</feature>
<dbReference type="Proteomes" id="UP000000639">
    <property type="component" value="Chromosome"/>
</dbReference>
<proteinExistence type="predicted"/>
<dbReference type="RefSeq" id="WP_011770958.1">
    <property type="nucleotide sequence ID" value="NC_008709.1"/>
</dbReference>
<dbReference type="PANTHER" id="PTHR32083">
    <property type="entry name" value="CILIA AND FLAGELLA-ASSOCIATED PROTEIN 58-RELATED"/>
    <property type="match status" value="1"/>
</dbReference>
<reference evidence="3 4" key="1">
    <citation type="submission" date="2007-01" db="EMBL/GenBank/DDBJ databases">
        <title>Complete sequence of Psychromonas ingrahamii 37.</title>
        <authorList>
            <consortium name="US DOE Joint Genome Institute"/>
            <person name="Copeland A."/>
            <person name="Lucas S."/>
            <person name="Lapidus A."/>
            <person name="Barry K."/>
            <person name="Detter J.C."/>
            <person name="Glavina del Rio T."/>
            <person name="Hammon N."/>
            <person name="Israni S."/>
            <person name="Dalin E."/>
            <person name="Tice H."/>
            <person name="Pitluck S."/>
            <person name="Thompson L.S."/>
            <person name="Brettin T."/>
            <person name="Bruce D."/>
            <person name="Han C."/>
            <person name="Tapia R."/>
            <person name="Schmutz J."/>
            <person name="Larimer F."/>
            <person name="Land M."/>
            <person name="Hauser L."/>
            <person name="Kyrpides N."/>
            <person name="Ivanova N."/>
            <person name="Staley J."/>
            <person name="Richardson P."/>
        </authorList>
    </citation>
    <scope>NUCLEOTIDE SEQUENCE [LARGE SCALE GENOMIC DNA]</scope>
    <source>
        <strain evidence="3 4">37</strain>
    </source>
</reference>
<evidence type="ECO:0000313" key="3">
    <source>
        <dbReference type="EMBL" id="ABM04401.1"/>
    </source>
</evidence>
<dbReference type="SUPFAM" id="SSF57997">
    <property type="entry name" value="Tropomyosin"/>
    <property type="match status" value="1"/>
</dbReference>
<name>A1SY36_PSYIN</name>
<dbReference type="AlphaFoldDB" id="A1SY36"/>
<evidence type="ECO:0000313" key="4">
    <source>
        <dbReference type="Proteomes" id="UP000000639"/>
    </source>
</evidence>
<dbReference type="PANTHER" id="PTHR32083:SF48">
    <property type="entry name" value="TRANS-GOLGI NETWORK-LOCALIZED SYP41-INTERACTING PROTEIN 1"/>
    <property type="match status" value="1"/>
</dbReference>
<dbReference type="GO" id="GO:0005856">
    <property type="term" value="C:cytoskeleton"/>
    <property type="evidence" value="ECO:0007669"/>
    <property type="project" value="TreeGrafter"/>
</dbReference>
<accession>A1SY36</accession>
<organism evidence="3 4">
    <name type="scientific">Psychromonas ingrahamii (strain DSM 17664 / CCUG 51855 / 37)</name>
    <dbReference type="NCBI Taxonomy" id="357804"/>
    <lineage>
        <taxon>Bacteria</taxon>
        <taxon>Pseudomonadati</taxon>
        <taxon>Pseudomonadota</taxon>
        <taxon>Gammaproteobacteria</taxon>
        <taxon>Alteromonadales</taxon>
        <taxon>Psychromonadaceae</taxon>
        <taxon>Psychromonas</taxon>
    </lineage>
</organism>
<dbReference type="eggNOG" id="COG1566">
    <property type="taxonomic scope" value="Bacteria"/>
</dbReference>
<feature type="compositionally biased region" description="Polar residues" evidence="2">
    <location>
        <begin position="468"/>
        <end position="484"/>
    </location>
</feature>
<keyword evidence="1" id="KW-0175">Coiled coil</keyword>
<feature type="compositionally biased region" description="Basic and acidic residues" evidence="2">
    <location>
        <begin position="456"/>
        <end position="467"/>
    </location>
</feature>
<sequence>MENYNKKETPAYIICSTAEFITLTVNSSIEIPFTRVVIDNYQSSEDLKGAIEARLNLSFSLIDSKDCILLFCNDLDVKSITKINIFNVDKAYCLDEDSKHFYQTVINPQLHSQVFLPLINCELIAQEKSISNLKTNILKEFHFSPCNIDEIKELNVKNNIKLRNVIDFKRECRIFGDSDFSFLADIFTIAVLIKISTESNQNNKDESKAPNYKKYKGGYNFLPKEHLLMIYQESVEASFLAEFRKNELLSKLNEGLRFSNQDNFSFVSFAYIYLKAKSYFMKSNQALKDIKNFHHSLKENAICDNEADQAIYLLLCEVGYQSLCDDLYIETPPPIYVGNDIESPSLKIKKLSKQLDQAQSDKAGVESQLEQAKNDKTVVESQLKQAQSDKARVESQLEQAKNDKTVVERQLEQAQNDKAIVERQLEQAQSDKAIVERQLEQSQSDNDGVERQLEQAKNDKTVVERQLEQAQSDKTVVESQLEQAQSDKNEAASQLEQAQSYKARFERQLEQVQSDKAGVESQLEQAIKDENEFKRIDPVIKSANDDKSKHKWSEDEFRKDYICISKKDLINAYPVTTLNGIAKKETTNITQRNFLDKLIENKKQLKA</sequence>
<evidence type="ECO:0000256" key="1">
    <source>
        <dbReference type="ARBA" id="ARBA00023054"/>
    </source>
</evidence>
<keyword evidence="4" id="KW-1185">Reference proteome</keyword>